<protein>
    <submittedName>
        <fullName evidence="7">RNA polymerase sporulation sigma factor, SigF/SigG family</fullName>
    </submittedName>
</protein>
<dbReference type="Pfam" id="PF04545">
    <property type="entry name" value="Sigma70_r4"/>
    <property type="match status" value="1"/>
</dbReference>
<dbReference type="EMBL" id="JACRTE010000001">
    <property type="protein sequence ID" value="MBC8595535.1"/>
    <property type="molecule type" value="Genomic_DNA"/>
</dbReference>
<dbReference type="NCBIfam" id="TIGR02937">
    <property type="entry name" value="sigma70-ECF"/>
    <property type="match status" value="1"/>
</dbReference>
<evidence type="ECO:0000313" key="8">
    <source>
        <dbReference type="Proteomes" id="UP000647416"/>
    </source>
</evidence>
<dbReference type="CDD" id="cd06171">
    <property type="entry name" value="Sigma70_r4"/>
    <property type="match status" value="1"/>
</dbReference>
<evidence type="ECO:0000256" key="3">
    <source>
        <dbReference type="ARBA" id="ARBA00023125"/>
    </source>
</evidence>
<name>A0A926F7S4_9FIRM</name>
<dbReference type="PANTHER" id="PTHR30385">
    <property type="entry name" value="SIGMA FACTOR F FLAGELLAR"/>
    <property type="match status" value="1"/>
</dbReference>
<dbReference type="GO" id="GO:0003677">
    <property type="term" value="F:DNA binding"/>
    <property type="evidence" value="ECO:0007669"/>
    <property type="project" value="UniProtKB-KW"/>
</dbReference>
<sequence length="241" mass="27335">MLANDIKDLIKRAKNGDKEAENEILNGNIALVWSVARKFSNRGYDLDDIFQIGCIGILKAIKNFDLSYDVRFSTYAVPLIMGEIKRFLRDDGIIKVSRRLKEIAQKAKITKEILEKELNREAKLSEIAERIGELPSDLAVALEANVAPESLYREFNDGDKSGGYLIDKIANNIDTEEEILDKISLGEAIKALDERERKIIMLRYFRGKTQSEIASVIGISQVQVSRLEKKILLRMKEKMTG</sequence>
<dbReference type="Gene3D" id="1.20.140.160">
    <property type="match status" value="1"/>
</dbReference>
<reference evidence="7" key="1">
    <citation type="submission" date="2020-08" db="EMBL/GenBank/DDBJ databases">
        <title>Genome public.</title>
        <authorList>
            <person name="Liu C."/>
            <person name="Sun Q."/>
        </authorList>
    </citation>
    <scope>NUCLEOTIDE SEQUENCE</scope>
    <source>
        <strain evidence="7">NSJ-50</strain>
    </source>
</reference>
<dbReference type="InterPro" id="IPR013325">
    <property type="entry name" value="RNA_pol_sigma_r2"/>
</dbReference>
<dbReference type="GO" id="GO:0016987">
    <property type="term" value="F:sigma factor activity"/>
    <property type="evidence" value="ECO:0007669"/>
    <property type="project" value="UniProtKB-KW"/>
</dbReference>
<evidence type="ECO:0000256" key="5">
    <source>
        <dbReference type="SAM" id="Coils"/>
    </source>
</evidence>
<comment type="caution">
    <text evidence="7">The sequence shown here is derived from an EMBL/GenBank/DDBJ whole genome shotgun (WGS) entry which is preliminary data.</text>
</comment>
<gene>
    <name evidence="7" type="ORF">H8706_01450</name>
</gene>
<dbReference type="InterPro" id="IPR014322">
    <property type="entry name" value="RNA_pol_sigma-B/F/G"/>
</dbReference>
<dbReference type="NCBIfam" id="NF004052">
    <property type="entry name" value="PRK05572.1"/>
    <property type="match status" value="1"/>
</dbReference>
<dbReference type="InterPro" id="IPR007627">
    <property type="entry name" value="RNA_pol_sigma70_r2"/>
</dbReference>
<feature type="domain" description="RNA polymerase sigma-70" evidence="6">
    <location>
        <begin position="209"/>
        <end position="235"/>
    </location>
</feature>
<proteinExistence type="predicted"/>
<keyword evidence="1" id="KW-0805">Transcription regulation</keyword>
<dbReference type="InterPro" id="IPR000943">
    <property type="entry name" value="RNA_pol_sigma70"/>
</dbReference>
<dbReference type="PROSITE" id="PS00716">
    <property type="entry name" value="SIGMA70_2"/>
    <property type="match status" value="1"/>
</dbReference>
<keyword evidence="2" id="KW-0731">Sigma factor</keyword>
<dbReference type="NCBIfam" id="TIGR02980">
    <property type="entry name" value="SigBFG"/>
    <property type="match status" value="1"/>
</dbReference>
<dbReference type="InterPro" id="IPR007630">
    <property type="entry name" value="RNA_pol_sigma70_r4"/>
</dbReference>
<evidence type="ECO:0000259" key="6">
    <source>
        <dbReference type="PROSITE" id="PS00716"/>
    </source>
</evidence>
<dbReference type="Pfam" id="PF04542">
    <property type="entry name" value="Sigma70_r2"/>
    <property type="match status" value="1"/>
</dbReference>
<dbReference type="InterPro" id="IPR014284">
    <property type="entry name" value="RNA_pol_sigma-70_dom"/>
</dbReference>
<organism evidence="7 8">
    <name type="scientific">Qingrenia yutianensis</name>
    <dbReference type="NCBI Taxonomy" id="2763676"/>
    <lineage>
        <taxon>Bacteria</taxon>
        <taxon>Bacillati</taxon>
        <taxon>Bacillota</taxon>
        <taxon>Clostridia</taxon>
        <taxon>Eubacteriales</taxon>
        <taxon>Oscillospiraceae</taxon>
        <taxon>Qingrenia</taxon>
    </lineage>
</organism>
<keyword evidence="8" id="KW-1185">Reference proteome</keyword>
<dbReference type="PANTHER" id="PTHR30385:SF4">
    <property type="entry name" value="RNA POLYMERASE SIGMA-E FACTOR"/>
    <property type="match status" value="1"/>
</dbReference>
<evidence type="ECO:0000256" key="2">
    <source>
        <dbReference type="ARBA" id="ARBA00023082"/>
    </source>
</evidence>
<feature type="coiled-coil region" evidence="5">
    <location>
        <begin position="97"/>
        <end position="124"/>
    </location>
</feature>
<keyword evidence="3" id="KW-0238">DNA-binding</keyword>
<dbReference type="Proteomes" id="UP000647416">
    <property type="component" value="Unassembled WGS sequence"/>
</dbReference>
<dbReference type="GO" id="GO:0006352">
    <property type="term" value="P:DNA-templated transcription initiation"/>
    <property type="evidence" value="ECO:0007669"/>
    <property type="project" value="InterPro"/>
</dbReference>
<keyword evidence="4" id="KW-0804">Transcription</keyword>
<dbReference type="PRINTS" id="PR00046">
    <property type="entry name" value="SIGMA70FCT"/>
</dbReference>
<dbReference type="InterPro" id="IPR013324">
    <property type="entry name" value="RNA_pol_sigma_r3/r4-like"/>
</dbReference>
<dbReference type="SUPFAM" id="SSF88946">
    <property type="entry name" value="Sigma2 domain of RNA polymerase sigma factors"/>
    <property type="match status" value="1"/>
</dbReference>
<evidence type="ECO:0000256" key="4">
    <source>
        <dbReference type="ARBA" id="ARBA00023163"/>
    </source>
</evidence>
<keyword evidence="5" id="KW-0175">Coiled coil</keyword>
<dbReference type="AlphaFoldDB" id="A0A926F7S4"/>
<dbReference type="Gene3D" id="1.20.120.1810">
    <property type="match status" value="1"/>
</dbReference>
<accession>A0A926F7S4</accession>
<dbReference type="SUPFAM" id="SSF88659">
    <property type="entry name" value="Sigma3 and sigma4 domains of RNA polymerase sigma factors"/>
    <property type="match status" value="2"/>
</dbReference>
<evidence type="ECO:0000313" key="7">
    <source>
        <dbReference type="EMBL" id="MBC8595535.1"/>
    </source>
</evidence>
<evidence type="ECO:0000256" key="1">
    <source>
        <dbReference type="ARBA" id="ARBA00023015"/>
    </source>
</evidence>